<organism evidence="4 5">
    <name type="scientific">Phycicoccus elongatus Lp2</name>
    <dbReference type="NCBI Taxonomy" id="1193181"/>
    <lineage>
        <taxon>Bacteria</taxon>
        <taxon>Bacillati</taxon>
        <taxon>Actinomycetota</taxon>
        <taxon>Actinomycetes</taxon>
        <taxon>Micrococcales</taxon>
        <taxon>Intrasporangiaceae</taxon>
        <taxon>Phycicoccus</taxon>
    </lineage>
</organism>
<dbReference type="SUPFAM" id="SSF46689">
    <property type="entry name" value="Homeodomain-like"/>
    <property type="match status" value="1"/>
</dbReference>
<proteinExistence type="predicted"/>
<dbReference type="STRING" id="1193181.BN10_330006"/>
<reference evidence="4 5" key="1">
    <citation type="journal article" date="2013" name="ISME J.">
        <title>A metabolic model for members of the genus Tetrasphaera involved in enhanced biological phosphorus removal.</title>
        <authorList>
            <person name="Kristiansen R."/>
            <person name="Nguyen H.T.T."/>
            <person name="Saunders A.M."/>
            <person name="Nielsen J.L."/>
            <person name="Wimmer R."/>
            <person name="Le V.Q."/>
            <person name="McIlroy S.J."/>
            <person name="Petrovski S."/>
            <person name="Seviour R.J."/>
            <person name="Calteau A."/>
            <person name="Nielsen K.L."/>
            <person name="Nielsen P.H."/>
        </authorList>
    </citation>
    <scope>NUCLEOTIDE SEQUENCE [LARGE SCALE GENOMIC DNA]</scope>
    <source>
        <strain evidence="4 5">Lp2</strain>
    </source>
</reference>
<evidence type="ECO:0000313" key="4">
    <source>
        <dbReference type="EMBL" id="CCH69782.1"/>
    </source>
</evidence>
<dbReference type="EMBL" id="CAIZ01000101">
    <property type="protein sequence ID" value="CCH69782.1"/>
    <property type="molecule type" value="Genomic_DNA"/>
</dbReference>
<dbReference type="RefSeq" id="WP_010849674.1">
    <property type="nucleotide sequence ID" value="NZ_HF570956.1"/>
</dbReference>
<comment type="caution">
    <text evidence="4">The sequence shown here is derived from an EMBL/GenBank/DDBJ whole genome shotgun (WGS) entry which is preliminary data.</text>
</comment>
<evidence type="ECO:0000259" key="3">
    <source>
        <dbReference type="PROSITE" id="PS50977"/>
    </source>
</evidence>
<protein>
    <submittedName>
        <fullName evidence="4">Transcriptional regulator, TetR family</fullName>
    </submittedName>
</protein>
<accession>N0DZ51</accession>
<sequence length="185" mass="20292">MTSPREDLLARVVLHYAEHGIRDTSLRSLAAAIGTSQRMLHYHFGSREDVLVAVIDAVAGGQAERIGRLFDSESDPVVAGERNWASTVDGAMAFGALWFELAVHAMRHEPYAARLADVMVTAQLREFTRLYAKRTTPEHASRLARLTLAVGQGLVFDLLIDGDRAAADAAVRDFTCMIQRELDAG</sequence>
<dbReference type="eggNOG" id="COG1309">
    <property type="taxonomic scope" value="Bacteria"/>
</dbReference>
<dbReference type="Pfam" id="PF00440">
    <property type="entry name" value="TetR_N"/>
    <property type="match status" value="1"/>
</dbReference>
<evidence type="ECO:0000256" key="2">
    <source>
        <dbReference type="PROSITE-ProRule" id="PRU00335"/>
    </source>
</evidence>
<dbReference type="Proteomes" id="UP000013167">
    <property type="component" value="Unassembled WGS sequence"/>
</dbReference>
<dbReference type="PROSITE" id="PS50977">
    <property type="entry name" value="HTH_TETR_2"/>
    <property type="match status" value="1"/>
</dbReference>
<dbReference type="InterPro" id="IPR001647">
    <property type="entry name" value="HTH_TetR"/>
</dbReference>
<dbReference type="InterPro" id="IPR009057">
    <property type="entry name" value="Homeodomain-like_sf"/>
</dbReference>
<keyword evidence="5" id="KW-1185">Reference proteome</keyword>
<dbReference type="GO" id="GO:0003677">
    <property type="term" value="F:DNA binding"/>
    <property type="evidence" value="ECO:0007669"/>
    <property type="project" value="UniProtKB-UniRule"/>
</dbReference>
<name>N0DZ51_9MICO</name>
<keyword evidence="1 2" id="KW-0238">DNA-binding</keyword>
<dbReference type="AlphaFoldDB" id="N0DZ51"/>
<gene>
    <name evidence="4" type="ORF">BN10_330006</name>
</gene>
<dbReference type="HOGENOM" id="CLU_105089_0_0_11"/>
<evidence type="ECO:0000256" key="1">
    <source>
        <dbReference type="ARBA" id="ARBA00023125"/>
    </source>
</evidence>
<evidence type="ECO:0000313" key="5">
    <source>
        <dbReference type="Proteomes" id="UP000013167"/>
    </source>
</evidence>
<dbReference type="Gene3D" id="1.10.357.10">
    <property type="entry name" value="Tetracycline Repressor, domain 2"/>
    <property type="match status" value="1"/>
</dbReference>
<feature type="domain" description="HTH tetR-type" evidence="3">
    <location>
        <begin position="2"/>
        <end position="62"/>
    </location>
</feature>
<feature type="DNA-binding region" description="H-T-H motif" evidence="2">
    <location>
        <begin position="25"/>
        <end position="44"/>
    </location>
</feature>
<dbReference type="InterPro" id="IPR036271">
    <property type="entry name" value="Tet_transcr_reg_TetR-rel_C_sf"/>
</dbReference>
<dbReference type="SUPFAM" id="SSF48498">
    <property type="entry name" value="Tetracyclin repressor-like, C-terminal domain"/>
    <property type="match status" value="1"/>
</dbReference>